<keyword evidence="4" id="KW-0862">Zinc</keyword>
<gene>
    <name evidence="9" type="ORF">BYL167_LOCUS5747</name>
    <name evidence="8" type="ORF">GIL414_LOCUS3786</name>
    <name evidence="10" type="ORF">SMN809_LOCUS4378</name>
</gene>
<keyword evidence="5" id="KW-0539">Nucleus</keyword>
<feature type="region of interest" description="Disordered" evidence="6">
    <location>
        <begin position="572"/>
        <end position="596"/>
    </location>
</feature>
<keyword evidence="2" id="KW-0479">Metal-binding</keyword>
<name>A0A8S2KD32_9BILA</name>
<feature type="region of interest" description="Disordered" evidence="6">
    <location>
        <begin position="349"/>
        <end position="375"/>
    </location>
</feature>
<evidence type="ECO:0000313" key="9">
    <source>
        <dbReference type="EMBL" id="CAF3848963.1"/>
    </source>
</evidence>
<evidence type="ECO:0000256" key="1">
    <source>
        <dbReference type="ARBA" id="ARBA00004123"/>
    </source>
</evidence>
<reference evidence="9" key="1">
    <citation type="submission" date="2021-02" db="EMBL/GenBank/DDBJ databases">
        <authorList>
            <person name="Nowell W R."/>
        </authorList>
    </citation>
    <scope>NUCLEOTIDE SEQUENCE</scope>
</reference>
<comment type="caution">
    <text evidence="9">The sequence shown here is derived from an EMBL/GenBank/DDBJ whole genome shotgun (WGS) entry which is preliminary data.</text>
</comment>
<evidence type="ECO:0000259" key="7">
    <source>
        <dbReference type="Pfam" id="PF05699"/>
    </source>
</evidence>
<dbReference type="InterPro" id="IPR012337">
    <property type="entry name" value="RNaseH-like_sf"/>
</dbReference>
<dbReference type="PANTHER" id="PTHR46481">
    <property type="entry name" value="ZINC FINGER BED DOMAIN-CONTAINING PROTEIN 4"/>
    <property type="match status" value="1"/>
</dbReference>
<dbReference type="EMBL" id="CAJOBH010001337">
    <property type="protein sequence ID" value="CAF3848963.1"/>
    <property type="molecule type" value="Genomic_DNA"/>
</dbReference>
<evidence type="ECO:0000256" key="6">
    <source>
        <dbReference type="SAM" id="MobiDB-lite"/>
    </source>
</evidence>
<evidence type="ECO:0000256" key="3">
    <source>
        <dbReference type="ARBA" id="ARBA00022771"/>
    </source>
</evidence>
<sequence length="670" mass="75868">MSNNTTISDEEVIVFDESERENKKPEANTNEKADVNRLYSGQIVSYNVQRQFDFIKGPSEKQSIKKTNQTDNRQQSINNQSKLFQDTLSTTIDLSLFIRLKSINLHGHYQSEPKEYKIINNDQKHLSSPAWTKFGFPAKRVGDDAYQRIDVFASCFNCKSTYSYQSDGSGSQKYRGPIDIDDVLVSATTTSTNVAKLAHDYRSLIKPILIRQAECGALTVCRDLWTDNYQKINYLGLTIYFVDSDYKLYSFDLCCSRFNEVDKTGASVLQALRKQLDLFGLLPYMNNHNITFTTDRGSNILKALKGYPVVYCFAHRINNVLKLAFYQTAQKKEKKNLIVTTTPSKNKLKQVEYTNDTSSDDSSSEDDVPTSSPSKYIEANTTMSNLSTKAKEVLITIATSKKLVKYAKITGLNKVIQERGCVALKQECIVRWLSMSNMLESIDTSIEHIRACLSSKNNYSFKLNNIIQTGSRPTLHMAYISMNKLANHLNGTDVNNDGDIIQIFDRHDGNTESNNIKSSVIALTSGSCCPTSYVSAVDVCYVLLKNLAHLYIREQLNDILGLNQQKAINDEPVKTKHKSTEDQFADPDDDITNKDAMTTPTVQSKTDELERYLRMNIEDVYKNPNLLNLWRDHQKKFPGLSLLARRLYSIPVSSADVERQFSFAGLTISQ</sequence>
<dbReference type="EMBL" id="CAJOBI010001002">
    <property type="protein sequence ID" value="CAF3857744.1"/>
    <property type="molecule type" value="Genomic_DNA"/>
</dbReference>
<dbReference type="GO" id="GO:0046983">
    <property type="term" value="F:protein dimerization activity"/>
    <property type="evidence" value="ECO:0007669"/>
    <property type="project" value="InterPro"/>
</dbReference>
<dbReference type="InterPro" id="IPR008906">
    <property type="entry name" value="HATC_C_dom"/>
</dbReference>
<dbReference type="Proteomes" id="UP000681967">
    <property type="component" value="Unassembled WGS sequence"/>
</dbReference>
<dbReference type="AlphaFoldDB" id="A0A8S2KD32"/>
<protein>
    <recommendedName>
        <fullName evidence="7">HAT C-terminal dimerisation domain-containing protein</fullName>
    </recommendedName>
</protein>
<evidence type="ECO:0000313" key="10">
    <source>
        <dbReference type="EMBL" id="CAF3857744.1"/>
    </source>
</evidence>
<accession>A0A8S2KD32</accession>
<feature type="compositionally biased region" description="Basic and acidic residues" evidence="6">
    <location>
        <begin position="572"/>
        <end position="581"/>
    </location>
</feature>
<evidence type="ECO:0000313" key="8">
    <source>
        <dbReference type="EMBL" id="CAF3847839.1"/>
    </source>
</evidence>
<feature type="region of interest" description="Disordered" evidence="6">
    <location>
        <begin position="59"/>
        <end position="78"/>
    </location>
</feature>
<dbReference type="Proteomes" id="UP000681720">
    <property type="component" value="Unassembled WGS sequence"/>
</dbReference>
<dbReference type="PANTHER" id="PTHR46481:SF10">
    <property type="entry name" value="ZINC FINGER BED DOMAIN-CONTAINING PROTEIN 39"/>
    <property type="match status" value="1"/>
</dbReference>
<evidence type="ECO:0000256" key="2">
    <source>
        <dbReference type="ARBA" id="ARBA00022723"/>
    </source>
</evidence>
<organism evidence="9 11">
    <name type="scientific">Rotaria magnacalcarata</name>
    <dbReference type="NCBI Taxonomy" id="392030"/>
    <lineage>
        <taxon>Eukaryota</taxon>
        <taxon>Metazoa</taxon>
        <taxon>Spiralia</taxon>
        <taxon>Gnathifera</taxon>
        <taxon>Rotifera</taxon>
        <taxon>Eurotatoria</taxon>
        <taxon>Bdelloidea</taxon>
        <taxon>Philodinida</taxon>
        <taxon>Philodinidae</taxon>
        <taxon>Rotaria</taxon>
    </lineage>
</organism>
<dbReference type="GO" id="GO:0008270">
    <property type="term" value="F:zinc ion binding"/>
    <property type="evidence" value="ECO:0007669"/>
    <property type="project" value="UniProtKB-KW"/>
</dbReference>
<dbReference type="SUPFAM" id="SSF53098">
    <property type="entry name" value="Ribonuclease H-like"/>
    <property type="match status" value="1"/>
</dbReference>
<keyword evidence="3" id="KW-0863">Zinc-finger</keyword>
<dbReference type="Proteomes" id="UP000676336">
    <property type="component" value="Unassembled WGS sequence"/>
</dbReference>
<proteinExistence type="predicted"/>
<dbReference type="Pfam" id="PF05699">
    <property type="entry name" value="Dimer_Tnp_hAT"/>
    <property type="match status" value="1"/>
</dbReference>
<feature type="compositionally biased region" description="Acidic residues" evidence="6">
    <location>
        <begin position="358"/>
        <end position="368"/>
    </location>
</feature>
<dbReference type="EMBL" id="CAJOBJ010000861">
    <property type="protein sequence ID" value="CAF3847839.1"/>
    <property type="molecule type" value="Genomic_DNA"/>
</dbReference>
<feature type="domain" description="HAT C-terminal dimerisation" evidence="7">
    <location>
        <begin position="608"/>
        <end position="669"/>
    </location>
</feature>
<dbReference type="InterPro" id="IPR052035">
    <property type="entry name" value="ZnF_BED_domain_contain"/>
</dbReference>
<evidence type="ECO:0000313" key="11">
    <source>
        <dbReference type="Proteomes" id="UP000681967"/>
    </source>
</evidence>
<comment type="subcellular location">
    <subcellularLocation>
        <location evidence="1">Nucleus</location>
    </subcellularLocation>
</comment>
<feature type="compositionally biased region" description="Polar residues" evidence="6">
    <location>
        <begin position="65"/>
        <end position="78"/>
    </location>
</feature>
<dbReference type="GO" id="GO:0005634">
    <property type="term" value="C:nucleus"/>
    <property type="evidence" value="ECO:0007669"/>
    <property type="project" value="UniProtKB-SubCell"/>
</dbReference>
<evidence type="ECO:0000256" key="4">
    <source>
        <dbReference type="ARBA" id="ARBA00022833"/>
    </source>
</evidence>
<evidence type="ECO:0000256" key="5">
    <source>
        <dbReference type="ARBA" id="ARBA00023242"/>
    </source>
</evidence>